<name>A0A7S4SHL7_9DINO</name>
<dbReference type="Gene3D" id="3.90.1410.10">
    <property type="entry name" value="set domain protein methyltransferase, domain 1"/>
    <property type="match status" value="1"/>
</dbReference>
<dbReference type="SUPFAM" id="SSF82199">
    <property type="entry name" value="SET domain"/>
    <property type="match status" value="1"/>
</dbReference>
<feature type="domain" description="SET" evidence="2">
    <location>
        <begin position="124"/>
        <end position="323"/>
    </location>
</feature>
<feature type="compositionally biased region" description="Low complexity" evidence="1">
    <location>
        <begin position="35"/>
        <end position="51"/>
    </location>
</feature>
<organism evidence="3">
    <name type="scientific">Alexandrium monilatum</name>
    <dbReference type="NCBI Taxonomy" id="311494"/>
    <lineage>
        <taxon>Eukaryota</taxon>
        <taxon>Sar</taxon>
        <taxon>Alveolata</taxon>
        <taxon>Dinophyceae</taxon>
        <taxon>Gonyaulacales</taxon>
        <taxon>Pyrocystaceae</taxon>
        <taxon>Alexandrium</taxon>
    </lineage>
</organism>
<dbReference type="GO" id="GO:0016279">
    <property type="term" value="F:protein-lysine N-methyltransferase activity"/>
    <property type="evidence" value="ECO:0007669"/>
    <property type="project" value="TreeGrafter"/>
</dbReference>
<dbReference type="InterPro" id="IPR050600">
    <property type="entry name" value="SETD3_SETD6_MTase"/>
</dbReference>
<dbReference type="SMART" id="SM00317">
    <property type="entry name" value="SET"/>
    <property type="match status" value="1"/>
</dbReference>
<evidence type="ECO:0000256" key="1">
    <source>
        <dbReference type="SAM" id="MobiDB-lite"/>
    </source>
</evidence>
<gene>
    <name evidence="3" type="ORF">AMON00008_LOCUS50429</name>
</gene>
<sequence length="500" mass="53222">MERFAYAELAGGWVHRGSRSPLAGGAPRGRCRGDSAAGAAGWPAPGRSAPRSSCGHDLRALAASGTVSAFGIACLRPGRRGGACRPPWRLRRRAVEEVDTRQSTEAVYRELVDWAKARGATGGDRLSVGPSRFTGGGAGLFASRPLAEGGTVLSVPAERGLLERPGAAGRPEARLAAALLRERARGSASRVAAYVASLPPLGNPEAMPVNWPRGVRPRDLFAASPMAQLLSRLKMWQSADSVRELLAAGAAETEQEARWALAMVDSRSFSVDGKLALFPYLDITNQSCSPNCEFRDRSVERGLVELRACRPLSEGEEVTCDYDVAPGVHFLLHYGFVPHGNPREACFLDPPADALRSGGGGPPAELARVEALKQEGWWRGPWRPVLLRLPDNAMAGGCLLRLARLAALPTAEEVRDLGRAVLQNPRALGPELERRALEEALRWLRVAMERSDAEIARLRGPPPGAGSAAAPLREAAAQLLLSERGVLASAADTLRAGGGR</sequence>
<dbReference type="EMBL" id="HBNR01071179">
    <property type="protein sequence ID" value="CAE4646097.1"/>
    <property type="molecule type" value="Transcribed_RNA"/>
</dbReference>
<dbReference type="PROSITE" id="PS50280">
    <property type="entry name" value="SET"/>
    <property type="match status" value="1"/>
</dbReference>
<evidence type="ECO:0000313" key="3">
    <source>
        <dbReference type="EMBL" id="CAE4646097.1"/>
    </source>
</evidence>
<dbReference type="InterPro" id="IPR046341">
    <property type="entry name" value="SET_dom_sf"/>
</dbReference>
<dbReference type="PANTHER" id="PTHR13271:SF140">
    <property type="entry name" value="SET DOMAIN-CONTAINING PROTEIN"/>
    <property type="match status" value="1"/>
</dbReference>
<dbReference type="Pfam" id="PF00856">
    <property type="entry name" value="SET"/>
    <property type="match status" value="1"/>
</dbReference>
<reference evidence="3" key="1">
    <citation type="submission" date="2021-01" db="EMBL/GenBank/DDBJ databases">
        <authorList>
            <person name="Corre E."/>
            <person name="Pelletier E."/>
            <person name="Niang G."/>
            <person name="Scheremetjew M."/>
            <person name="Finn R."/>
            <person name="Kale V."/>
            <person name="Holt S."/>
            <person name="Cochrane G."/>
            <person name="Meng A."/>
            <person name="Brown T."/>
            <person name="Cohen L."/>
        </authorList>
    </citation>
    <scope>NUCLEOTIDE SEQUENCE</scope>
    <source>
        <strain evidence="3">CCMP3105</strain>
    </source>
</reference>
<proteinExistence type="predicted"/>
<evidence type="ECO:0000259" key="2">
    <source>
        <dbReference type="PROSITE" id="PS50280"/>
    </source>
</evidence>
<dbReference type="PANTHER" id="PTHR13271">
    <property type="entry name" value="UNCHARACTERIZED PUTATIVE METHYLTRANSFERASE"/>
    <property type="match status" value="1"/>
</dbReference>
<accession>A0A7S4SHL7</accession>
<dbReference type="CDD" id="cd10527">
    <property type="entry name" value="SET_LSMT"/>
    <property type="match status" value="1"/>
</dbReference>
<dbReference type="AlphaFoldDB" id="A0A7S4SHL7"/>
<dbReference type="InterPro" id="IPR001214">
    <property type="entry name" value="SET_dom"/>
</dbReference>
<feature type="region of interest" description="Disordered" evidence="1">
    <location>
        <begin position="17"/>
        <end position="54"/>
    </location>
</feature>
<protein>
    <recommendedName>
        <fullName evidence="2">SET domain-containing protein</fullName>
    </recommendedName>
</protein>